<proteinExistence type="predicted"/>
<feature type="non-terminal residue" evidence="1">
    <location>
        <position position="1"/>
    </location>
</feature>
<comment type="caution">
    <text evidence="1">The sequence shown here is derived from an EMBL/GenBank/DDBJ whole genome shotgun (WGS) entry which is preliminary data.</text>
</comment>
<reference evidence="1" key="1">
    <citation type="journal article" date="2014" name="Front. Microbiol.">
        <title>High frequency of phylogenetically diverse reductive dehalogenase-homologous genes in deep subseafloor sedimentary metagenomes.</title>
        <authorList>
            <person name="Kawai M."/>
            <person name="Futagami T."/>
            <person name="Toyoda A."/>
            <person name="Takaki Y."/>
            <person name="Nishi S."/>
            <person name="Hori S."/>
            <person name="Arai W."/>
            <person name="Tsubouchi T."/>
            <person name="Morono Y."/>
            <person name="Uchiyama I."/>
            <person name="Ito T."/>
            <person name="Fujiyama A."/>
            <person name="Inagaki F."/>
            <person name="Takami H."/>
        </authorList>
    </citation>
    <scope>NUCLEOTIDE SEQUENCE</scope>
    <source>
        <strain evidence="1">Expedition CK06-06</strain>
    </source>
</reference>
<name>X1SSH2_9ZZZZ</name>
<organism evidence="1">
    <name type="scientific">marine sediment metagenome</name>
    <dbReference type="NCBI Taxonomy" id="412755"/>
    <lineage>
        <taxon>unclassified sequences</taxon>
        <taxon>metagenomes</taxon>
        <taxon>ecological metagenomes</taxon>
    </lineage>
</organism>
<accession>X1SSH2</accession>
<dbReference type="AlphaFoldDB" id="X1SSH2"/>
<protein>
    <submittedName>
        <fullName evidence="1">Uncharacterized protein</fullName>
    </submittedName>
</protein>
<evidence type="ECO:0000313" key="1">
    <source>
        <dbReference type="EMBL" id="GAI78310.1"/>
    </source>
</evidence>
<sequence>LALLGKHSAAHDSNGVGKDAVAIDLSPDYDILSLLKVIHA</sequence>
<gene>
    <name evidence="1" type="ORF">S12H4_22741</name>
</gene>
<dbReference type="EMBL" id="BARW01011921">
    <property type="protein sequence ID" value="GAI78310.1"/>
    <property type="molecule type" value="Genomic_DNA"/>
</dbReference>